<keyword evidence="6" id="KW-0969">Cilium</keyword>
<dbReference type="InterPro" id="IPR050687">
    <property type="entry name" value="Dynein_IC"/>
</dbReference>
<evidence type="ECO:0000256" key="5">
    <source>
        <dbReference type="ARBA" id="ARBA00022846"/>
    </source>
</evidence>
<keyword evidence="7" id="KW-0206">Cytoskeleton</keyword>
<dbReference type="AlphaFoldDB" id="A0A7S1NDI3"/>
<dbReference type="PANTHER" id="PTHR12442">
    <property type="entry name" value="DYNEIN INTERMEDIATE CHAIN"/>
    <property type="match status" value="1"/>
</dbReference>
<evidence type="ECO:0000256" key="10">
    <source>
        <dbReference type="ARBA" id="ARBA00040002"/>
    </source>
</evidence>
<sequence>MSKANQSSVSGSSNQSMSQSASRSRRAKASGTSRRTQQVIDREKGSDSLIKVLDPDTKEDRTPLSLLRTATKPTKGGKKPVGESTASGSQYSEADDRSMSRVGESTESDSTTNKSASQSMSEGDDMGMDGVLGMDGESTETGSMDSRQLDSGTKKPGVVKKAMTGEDEDDQDRKPEKKEMTYEEKRAWLAAPCQISLTETPTFFLLDRADAQIAIDSEQAGTVTARNEEYNRLLEMKQANASKYSERSAQTFNNPHKNKETQFAKYESTKQGVGVTTWEIFDTMRRLEEEDDDSDGGPGENVEKTGEEGEGEVGEMDDETNAFLDAMGGDDGDGGDAADVSKSKRNAWMLSPALGHALMIMERMVVQNIWQGEQLLYRNVNLEDPFKAQPNDNEVGSPTRKRRTFEEEQEAKELEEKEERERLAREAEERALEAQQLRVLWRYGCPVVKGQNVTCTAWNRHNEDILAVGYGAYGNNSSNVNKNGYVCCWSLKNPVYPERIFKIENAGVSSVDFSSNHPSLLAVGHADGALALYDVRKAGNAPILKSTVSGGQHTGTIWQCKWVLKGKDRGESLVSIAADGRVTDWSIKKGLECTNLLRLKRVPNKQQGMTQLKGDALLSRQSGGMCVDFNPTERILYLVGTEDGTIHKCSTSYSEQYLETYAGHAGPVYRCKWSPFSSDVFLTCSADWTTKMWRQDILEPVLTFQSLPDAVHDVAWSPSVSTIFGTITSTGRLDIWDITNPIEPRTWMEFEGRSLNCLSFAEQGSPVLCVGDNKGDVTVIKLKGQEYNAPAGDQGTPEYQEERLLRYVKKSLAS</sequence>
<reference evidence="14" key="1">
    <citation type="submission" date="2021-01" db="EMBL/GenBank/DDBJ databases">
        <authorList>
            <person name="Corre E."/>
            <person name="Pelletier E."/>
            <person name="Niang G."/>
            <person name="Scheremetjew M."/>
            <person name="Finn R."/>
            <person name="Kale V."/>
            <person name="Holt S."/>
            <person name="Cochrane G."/>
            <person name="Meng A."/>
            <person name="Brown T."/>
            <person name="Cohen L."/>
        </authorList>
    </citation>
    <scope>NUCLEOTIDE SEQUENCE</scope>
    <source>
        <strain evidence="14">NIES-381</strain>
    </source>
</reference>
<feature type="repeat" description="WD" evidence="12">
    <location>
        <begin position="661"/>
        <end position="693"/>
    </location>
</feature>
<organism evidence="14">
    <name type="scientific">Eutreptiella gymnastica</name>
    <dbReference type="NCBI Taxonomy" id="73025"/>
    <lineage>
        <taxon>Eukaryota</taxon>
        <taxon>Discoba</taxon>
        <taxon>Euglenozoa</taxon>
        <taxon>Euglenida</taxon>
        <taxon>Spirocuta</taxon>
        <taxon>Euglenophyceae</taxon>
        <taxon>Eutreptiales</taxon>
        <taxon>Eutreptiaceae</taxon>
        <taxon>Eutreptiella</taxon>
    </lineage>
</organism>
<feature type="compositionally biased region" description="Basic and acidic residues" evidence="13">
    <location>
        <begin position="53"/>
        <end position="62"/>
    </location>
</feature>
<keyword evidence="2" id="KW-0963">Cytoplasm</keyword>
<protein>
    <recommendedName>
        <fullName evidence="10">Dynein axonemal intermediate chain 4</fullName>
    </recommendedName>
    <alternativeName>
        <fullName evidence="11">WD repeat-containing protein 78</fullName>
    </alternativeName>
</protein>
<evidence type="ECO:0000256" key="6">
    <source>
        <dbReference type="ARBA" id="ARBA00023069"/>
    </source>
</evidence>
<feature type="compositionally biased region" description="Polar residues" evidence="13">
    <location>
        <begin position="139"/>
        <end position="151"/>
    </location>
</feature>
<evidence type="ECO:0000313" key="14">
    <source>
        <dbReference type="EMBL" id="CAD9012977.1"/>
    </source>
</evidence>
<gene>
    <name evidence="14" type="ORF">EGYM00392_LOCUS24079</name>
</gene>
<comment type="subcellular location">
    <subcellularLocation>
        <location evidence="1">Cytoplasm</location>
        <location evidence="1">Cytoskeleton</location>
        <location evidence="1">Flagellum axoneme</location>
    </subcellularLocation>
    <subcellularLocation>
        <location evidence="9">Dynein axonemal particle</location>
    </subcellularLocation>
</comment>
<dbReference type="InterPro" id="IPR001680">
    <property type="entry name" value="WD40_rpt"/>
</dbReference>
<dbReference type="GO" id="GO:0003341">
    <property type="term" value="P:cilium movement"/>
    <property type="evidence" value="ECO:0007669"/>
    <property type="project" value="TreeGrafter"/>
</dbReference>
<keyword evidence="8" id="KW-0966">Cell projection</keyword>
<evidence type="ECO:0000256" key="3">
    <source>
        <dbReference type="ARBA" id="ARBA00022574"/>
    </source>
</evidence>
<evidence type="ECO:0000256" key="2">
    <source>
        <dbReference type="ARBA" id="ARBA00022490"/>
    </source>
</evidence>
<evidence type="ECO:0000256" key="12">
    <source>
        <dbReference type="PROSITE-ProRule" id="PRU00221"/>
    </source>
</evidence>
<feature type="region of interest" description="Disordered" evidence="13">
    <location>
        <begin position="288"/>
        <end position="315"/>
    </location>
</feature>
<feature type="region of interest" description="Disordered" evidence="13">
    <location>
        <begin position="1"/>
        <end position="179"/>
    </location>
</feature>
<dbReference type="Pfam" id="PF00400">
    <property type="entry name" value="WD40"/>
    <property type="match status" value="1"/>
</dbReference>
<keyword evidence="4" id="KW-0677">Repeat</keyword>
<evidence type="ECO:0000256" key="4">
    <source>
        <dbReference type="ARBA" id="ARBA00022737"/>
    </source>
</evidence>
<keyword evidence="3 12" id="KW-0853">WD repeat</keyword>
<dbReference type="GO" id="GO:0045503">
    <property type="term" value="F:dynein light chain binding"/>
    <property type="evidence" value="ECO:0007669"/>
    <property type="project" value="TreeGrafter"/>
</dbReference>
<dbReference type="Gene3D" id="2.130.10.10">
    <property type="entry name" value="YVTN repeat-like/Quinoprotein amine dehydrogenase"/>
    <property type="match status" value="2"/>
</dbReference>
<dbReference type="SUPFAM" id="SSF50978">
    <property type="entry name" value="WD40 repeat-like"/>
    <property type="match status" value="1"/>
</dbReference>
<dbReference type="InterPro" id="IPR015943">
    <property type="entry name" value="WD40/YVTN_repeat-like_dom_sf"/>
</dbReference>
<dbReference type="InterPro" id="IPR036322">
    <property type="entry name" value="WD40_repeat_dom_sf"/>
</dbReference>
<evidence type="ECO:0000256" key="13">
    <source>
        <dbReference type="SAM" id="MobiDB-lite"/>
    </source>
</evidence>
<feature type="compositionally biased region" description="Basic and acidic residues" evidence="13">
    <location>
        <begin position="411"/>
        <end position="420"/>
    </location>
</feature>
<dbReference type="GO" id="GO:0005858">
    <property type="term" value="C:axonemal dynein complex"/>
    <property type="evidence" value="ECO:0007669"/>
    <property type="project" value="TreeGrafter"/>
</dbReference>
<evidence type="ECO:0000256" key="11">
    <source>
        <dbReference type="ARBA" id="ARBA00041557"/>
    </source>
</evidence>
<evidence type="ECO:0000256" key="9">
    <source>
        <dbReference type="ARBA" id="ARBA00024190"/>
    </source>
</evidence>
<feature type="region of interest" description="Disordered" evidence="13">
    <location>
        <begin position="385"/>
        <end position="420"/>
    </location>
</feature>
<dbReference type="FunFam" id="2.130.10.10:FF:001248">
    <property type="entry name" value="WD repeat domain 78"/>
    <property type="match status" value="1"/>
</dbReference>
<dbReference type="SMART" id="SM00320">
    <property type="entry name" value="WD40"/>
    <property type="match status" value="4"/>
</dbReference>
<dbReference type="GO" id="GO:0120293">
    <property type="term" value="C:dynein axonemal particle"/>
    <property type="evidence" value="ECO:0007669"/>
    <property type="project" value="UniProtKB-SubCell"/>
</dbReference>
<feature type="compositionally biased region" description="Low complexity" evidence="13">
    <location>
        <begin position="1"/>
        <end position="22"/>
    </location>
</feature>
<name>A0A7S1NDI3_9EUGL</name>
<dbReference type="GO" id="GO:0045504">
    <property type="term" value="F:dynein heavy chain binding"/>
    <property type="evidence" value="ECO:0007669"/>
    <property type="project" value="TreeGrafter"/>
</dbReference>
<proteinExistence type="predicted"/>
<evidence type="ECO:0000256" key="7">
    <source>
        <dbReference type="ARBA" id="ARBA00023212"/>
    </source>
</evidence>
<feature type="compositionally biased region" description="Polar residues" evidence="13">
    <location>
        <begin position="103"/>
        <end position="121"/>
    </location>
</feature>
<keyword evidence="5" id="KW-0282">Flagellum</keyword>
<accession>A0A7S1NDI3</accession>
<dbReference type="PROSITE" id="PS50082">
    <property type="entry name" value="WD_REPEATS_2"/>
    <property type="match status" value="1"/>
</dbReference>
<evidence type="ECO:0000256" key="1">
    <source>
        <dbReference type="ARBA" id="ARBA00004611"/>
    </source>
</evidence>
<evidence type="ECO:0000256" key="8">
    <source>
        <dbReference type="ARBA" id="ARBA00023273"/>
    </source>
</evidence>
<dbReference type="PANTHER" id="PTHR12442:SF12">
    <property type="entry name" value="DYNEIN AXONEMAL INTERMEDIATE CHAIN 4"/>
    <property type="match status" value="1"/>
</dbReference>
<dbReference type="EMBL" id="HBGA01064805">
    <property type="protein sequence ID" value="CAD9012977.1"/>
    <property type="molecule type" value="Transcribed_RNA"/>
</dbReference>